<comment type="cofactor">
    <cofactor evidence="7">
        <name>Zn(2+)</name>
        <dbReference type="ChEBI" id="CHEBI:29105"/>
    </cofactor>
    <cofactor evidence="7">
        <name>Fe(3+)</name>
        <dbReference type="ChEBI" id="CHEBI:29034"/>
    </cofactor>
    <text evidence="7">Binds 1 zinc or iron ion per subunit.</text>
</comment>
<keyword evidence="4 7" id="KW-0369">Histidine metabolism</keyword>
<feature type="binding site" evidence="7">
    <location>
        <position position="313"/>
    </location>
    <ligand>
        <name>Zn(2+)</name>
        <dbReference type="ChEBI" id="CHEBI:29105"/>
    </ligand>
</feature>
<feature type="binding site" evidence="7">
    <location>
        <position position="238"/>
    </location>
    <ligand>
        <name>Zn(2+)</name>
        <dbReference type="ChEBI" id="CHEBI:29105"/>
    </ligand>
</feature>
<evidence type="ECO:0000256" key="4">
    <source>
        <dbReference type="ARBA" id="ARBA00022808"/>
    </source>
</evidence>
<evidence type="ECO:0000313" key="10">
    <source>
        <dbReference type="Proteomes" id="UP001273531"/>
    </source>
</evidence>
<dbReference type="Proteomes" id="UP001273531">
    <property type="component" value="Unassembled WGS sequence"/>
</dbReference>
<evidence type="ECO:0000259" key="8">
    <source>
        <dbReference type="Pfam" id="PF01979"/>
    </source>
</evidence>
<feature type="binding site" evidence="7">
    <location>
        <position position="241"/>
    </location>
    <ligand>
        <name>4-imidazolone-5-propanoate</name>
        <dbReference type="ChEBI" id="CHEBI:77893"/>
    </ligand>
</feature>
<feature type="binding site" evidence="7">
    <location>
        <position position="175"/>
    </location>
    <ligand>
        <name>4-imidazolone-5-propanoate</name>
        <dbReference type="ChEBI" id="CHEBI:77893"/>
    </ligand>
</feature>
<sequence>MRVDRLWSNARLATLRADLPGLGTIEDGVIAAIEGRIAFAGPRADAPSFDAAISQDCEGRWITPGLIDCHTHLVHAGNRAREFELRLEGASYEEIARAGGGIVSTMAATRAASPEELVEQALPRLDAMLAEGLTTIEIKSGYGLTLADEIKMLEAARALGKARDVNIATTFLGAHALPPEYAGDPDGYVAEICQRMIPALAGRADAVDAFCEGIGFSAPQVRRVFEAAAAHGLPVKLHAEQLSNLHGAALAAEFGALSADHLEHLDQGGVEAMAAAGTVAVLLPGAYYFTRETRLPPIDALRRARVPIAVATDCNPGTSPLTSPLLAMNMAATLFRLTVDECLAGMTREAARALGRLDQVGTLEPGKCCDLAIWDISEPAELVYRIGFNPLHARVFGGRP</sequence>
<comment type="catalytic activity">
    <reaction evidence="7">
        <text>4-imidazolone-5-propanoate + H2O = N-formimidoyl-L-glutamate</text>
        <dbReference type="Rhea" id="RHEA:23660"/>
        <dbReference type="ChEBI" id="CHEBI:15377"/>
        <dbReference type="ChEBI" id="CHEBI:58928"/>
        <dbReference type="ChEBI" id="CHEBI:77893"/>
        <dbReference type="EC" id="3.5.2.7"/>
    </reaction>
</comment>
<dbReference type="PANTHER" id="PTHR42752:SF1">
    <property type="entry name" value="IMIDAZOLONEPROPIONASE-RELATED"/>
    <property type="match status" value="1"/>
</dbReference>
<organism evidence="9 10">
    <name type="scientific">Sphingomonas agrestis</name>
    <dbReference type="NCBI Taxonomy" id="3080540"/>
    <lineage>
        <taxon>Bacteria</taxon>
        <taxon>Pseudomonadati</taxon>
        <taxon>Pseudomonadota</taxon>
        <taxon>Alphaproteobacteria</taxon>
        <taxon>Sphingomonadales</taxon>
        <taxon>Sphingomonadaceae</taxon>
        <taxon>Sphingomonas</taxon>
    </lineage>
</organism>
<feature type="binding site" evidence="7">
    <location>
        <position position="318"/>
    </location>
    <ligand>
        <name>4-imidazolone-5-propanoate</name>
        <dbReference type="ChEBI" id="CHEBI:77893"/>
    </ligand>
</feature>
<protein>
    <recommendedName>
        <fullName evidence="1 7">Imidazolonepropionase</fullName>
        <ecNumber evidence="1 7">3.5.2.7</ecNumber>
    </recommendedName>
    <alternativeName>
        <fullName evidence="7">Imidazolone-5-propionate hydrolase</fullName>
    </alternativeName>
</protein>
<feature type="binding site" evidence="7">
    <location>
        <position position="238"/>
    </location>
    <ligand>
        <name>Fe(3+)</name>
        <dbReference type="ChEBI" id="CHEBI:29034"/>
    </ligand>
</feature>
<dbReference type="Gene3D" id="3.20.20.140">
    <property type="entry name" value="Metal-dependent hydrolases"/>
    <property type="match status" value="1"/>
</dbReference>
<evidence type="ECO:0000313" key="9">
    <source>
        <dbReference type="EMBL" id="MDV3457704.1"/>
    </source>
</evidence>
<feature type="binding site" evidence="7">
    <location>
        <position position="142"/>
    </location>
    <ligand>
        <name>N-formimidoyl-L-glutamate</name>
        <dbReference type="ChEBI" id="CHEBI:58928"/>
    </ligand>
</feature>
<feature type="domain" description="Amidohydrolase-related" evidence="8">
    <location>
        <begin position="61"/>
        <end position="378"/>
    </location>
</feature>
<dbReference type="Pfam" id="PF01979">
    <property type="entry name" value="Amidohydro_1"/>
    <property type="match status" value="1"/>
</dbReference>
<dbReference type="PANTHER" id="PTHR42752">
    <property type="entry name" value="IMIDAZOLONEPROPIONASE"/>
    <property type="match status" value="1"/>
</dbReference>
<accession>A0ABU3Y8H4</accession>
<feature type="binding site" evidence="7">
    <location>
        <position position="70"/>
    </location>
    <ligand>
        <name>Fe(3+)</name>
        <dbReference type="ChEBI" id="CHEBI:29034"/>
    </ligand>
</feature>
<dbReference type="Gene3D" id="2.30.40.10">
    <property type="entry name" value="Urease, subunit C, domain 1"/>
    <property type="match status" value="1"/>
</dbReference>
<feature type="binding site" evidence="7">
    <location>
        <position position="72"/>
    </location>
    <ligand>
        <name>Fe(3+)</name>
        <dbReference type="ChEBI" id="CHEBI:29034"/>
    </ligand>
</feature>
<keyword evidence="10" id="KW-1185">Reference proteome</keyword>
<comment type="subcellular location">
    <subcellularLocation>
        <location evidence="7">Cytoplasm</location>
    </subcellularLocation>
</comment>
<dbReference type="SUPFAM" id="SSF51338">
    <property type="entry name" value="Composite domain of metallo-dependent hydrolases"/>
    <property type="match status" value="1"/>
</dbReference>
<feature type="binding site" evidence="7">
    <location>
        <position position="313"/>
    </location>
    <ligand>
        <name>Fe(3+)</name>
        <dbReference type="ChEBI" id="CHEBI:29034"/>
    </ligand>
</feature>
<gene>
    <name evidence="7 9" type="primary">hutI</name>
    <name evidence="9" type="ORF">RZN05_11975</name>
</gene>
<keyword evidence="5 7" id="KW-0862">Zinc</keyword>
<dbReference type="CDD" id="cd01296">
    <property type="entry name" value="Imidazolone-5PH"/>
    <property type="match status" value="1"/>
</dbReference>
<feature type="binding site" evidence="7">
    <location>
        <position position="70"/>
    </location>
    <ligand>
        <name>Zn(2+)</name>
        <dbReference type="ChEBI" id="CHEBI:29105"/>
    </ligand>
</feature>
<name>A0ABU3Y8H4_9SPHN</name>
<dbReference type="NCBIfam" id="TIGR01224">
    <property type="entry name" value="hutI"/>
    <property type="match status" value="1"/>
</dbReference>
<feature type="binding site" evidence="7">
    <location>
        <position position="142"/>
    </location>
    <ligand>
        <name>4-imidazolone-5-propanoate</name>
        <dbReference type="ChEBI" id="CHEBI:77893"/>
    </ligand>
</feature>
<evidence type="ECO:0000256" key="7">
    <source>
        <dbReference type="HAMAP-Rule" id="MF_00372"/>
    </source>
</evidence>
<reference evidence="9 10" key="1">
    <citation type="submission" date="2023-10" db="EMBL/GenBank/DDBJ databases">
        <title>Sphingomonas sp. HF-S4 16S ribosomal RNA gene Genome sequencing and assembly.</title>
        <authorList>
            <person name="Lee H."/>
        </authorList>
    </citation>
    <scope>NUCLEOTIDE SEQUENCE [LARGE SCALE GENOMIC DNA]</scope>
    <source>
        <strain evidence="9 10">HF-S4</strain>
    </source>
</reference>
<dbReference type="RefSeq" id="WP_317226836.1">
    <property type="nucleotide sequence ID" value="NZ_JAWJEJ010000001.1"/>
</dbReference>
<dbReference type="SUPFAM" id="SSF51556">
    <property type="entry name" value="Metallo-dependent hydrolases"/>
    <property type="match status" value="1"/>
</dbReference>
<keyword evidence="2 7" id="KW-0479">Metal-binding</keyword>
<proteinExistence type="inferred from homology"/>
<dbReference type="HAMAP" id="MF_00372">
    <property type="entry name" value="HutI"/>
    <property type="match status" value="1"/>
</dbReference>
<dbReference type="GO" id="GO:0050480">
    <property type="term" value="F:imidazolonepropionase activity"/>
    <property type="evidence" value="ECO:0007669"/>
    <property type="project" value="UniProtKB-EC"/>
</dbReference>
<dbReference type="EMBL" id="JAWJEJ010000001">
    <property type="protein sequence ID" value="MDV3457704.1"/>
    <property type="molecule type" value="Genomic_DNA"/>
</dbReference>
<keyword evidence="3 7" id="KW-0378">Hydrolase</keyword>
<dbReference type="InterPro" id="IPR011059">
    <property type="entry name" value="Metal-dep_hydrolase_composite"/>
</dbReference>
<comment type="caution">
    <text evidence="9">The sequence shown here is derived from an EMBL/GenBank/DDBJ whole genome shotgun (WGS) entry which is preliminary data.</text>
</comment>
<dbReference type="InterPro" id="IPR006680">
    <property type="entry name" value="Amidohydro-rel"/>
</dbReference>
<feature type="binding site" evidence="7">
    <location>
        <position position="315"/>
    </location>
    <ligand>
        <name>N-formimidoyl-L-glutamate</name>
        <dbReference type="ChEBI" id="CHEBI:58928"/>
    </ligand>
</feature>
<evidence type="ECO:0000256" key="1">
    <source>
        <dbReference type="ARBA" id="ARBA00012864"/>
    </source>
</evidence>
<evidence type="ECO:0000256" key="6">
    <source>
        <dbReference type="ARBA" id="ARBA00023004"/>
    </source>
</evidence>
<dbReference type="InterPro" id="IPR032466">
    <property type="entry name" value="Metal_Hydrolase"/>
</dbReference>
<comment type="function">
    <text evidence="7">Catalyzes the hydrolytic cleavage of the carbon-nitrogen bond in imidazolone-5-propanoate to yield N-formimidoyl-L-glutamate. It is the third step in the universal histidine degradation pathway.</text>
</comment>
<dbReference type="InterPro" id="IPR005920">
    <property type="entry name" value="HutI"/>
</dbReference>
<feature type="binding site" evidence="7">
    <location>
        <position position="317"/>
    </location>
    <ligand>
        <name>N-formimidoyl-L-glutamate</name>
        <dbReference type="ChEBI" id="CHEBI:58928"/>
    </ligand>
</feature>
<dbReference type="EC" id="3.5.2.7" evidence="1 7"/>
<feature type="binding site" evidence="7">
    <location>
        <position position="72"/>
    </location>
    <ligand>
        <name>Zn(2+)</name>
        <dbReference type="ChEBI" id="CHEBI:29105"/>
    </ligand>
</feature>
<feature type="binding site" evidence="7">
    <location>
        <position position="79"/>
    </location>
    <ligand>
        <name>4-imidazolone-5-propanoate</name>
        <dbReference type="ChEBI" id="CHEBI:77893"/>
    </ligand>
</feature>
<evidence type="ECO:0000256" key="5">
    <source>
        <dbReference type="ARBA" id="ARBA00022833"/>
    </source>
</evidence>
<evidence type="ECO:0000256" key="3">
    <source>
        <dbReference type="ARBA" id="ARBA00022801"/>
    </source>
</evidence>
<comment type="pathway">
    <text evidence="7">Amino-acid degradation; L-histidine degradation into L-glutamate; N-formimidoyl-L-glutamate from L-histidine: step 3/3.</text>
</comment>
<evidence type="ECO:0000256" key="2">
    <source>
        <dbReference type="ARBA" id="ARBA00022723"/>
    </source>
</evidence>
<keyword evidence="7" id="KW-0963">Cytoplasm</keyword>
<keyword evidence="6 7" id="KW-0408">Iron</keyword>
<comment type="similarity">
    <text evidence="7">Belongs to the metallo-dependent hydrolases superfamily. HutI family.</text>
</comment>